<evidence type="ECO:0000313" key="2">
    <source>
        <dbReference type="Proteomes" id="UP000031563"/>
    </source>
</evidence>
<sequence>MVETVEFNQETVMGTILFHLKDNLCNRRIDGFFFEEIYVSIVVSSFE</sequence>
<gene>
    <name evidence="1" type="ORF">QY95_04017</name>
</gene>
<comment type="caution">
    <text evidence="1">The sequence shown here is derived from an EMBL/GenBank/DDBJ whole genome shotgun (WGS) entry which is preliminary data.</text>
</comment>
<protein>
    <submittedName>
        <fullName evidence="1">Uncharacterized protein</fullName>
    </submittedName>
</protein>
<accession>A0A0F5HLG7</accession>
<keyword evidence="2" id="KW-1185">Reference proteome</keyword>
<name>A0A0F5HLG7_BACTR</name>
<evidence type="ECO:0000313" key="1">
    <source>
        <dbReference type="EMBL" id="KKB34131.1"/>
    </source>
</evidence>
<dbReference type="Proteomes" id="UP000031563">
    <property type="component" value="Unassembled WGS sequence"/>
</dbReference>
<proteinExistence type="predicted"/>
<reference evidence="1" key="1">
    <citation type="submission" date="2015-02" db="EMBL/GenBank/DDBJ databases">
        <title>Genome Assembly of Bacillaceae bacterium MTCC 8252.</title>
        <authorList>
            <person name="Verma A."/>
            <person name="Khatri I."/>
            <person name="Mual P."/>
            <person name="Subramanian S."/>
            <person name="Krishnamurthi S."/>
        </authorList>
    </citation>
    <scope>NUCLEOTIDE SEQUENCE [LARGE SCALE GENOMIC DNA]</scope>
    <source>
        <strain evidence="1">MTCC 8252</strain>
    </source>
</reference>
<organism evidence="1 2">
    <name type="scientific">Bacillus thermotolerans</name>
    <name type="common">Quasibacillus thermotolerans</name>
    <dbReference type="NCBI Taxonomy" id="1221996"/>
    <lineage>
        <taxon>Bacteria</taxon>
        <taxon>Bacillati</taxon>
        <taxon>Bacillota</taxon>
        <taxon>Bacilli</taxon>
        <taxon>Bacillales</taxon>
        <taxon>Bacillaceae</taxon>
        <taxon>Bacillus</taxon>
    </lineage>
</organism>
<dbReference type="EMBL" id="JWIR02000089">
    <property type="protein sequence ID" value="KKB34131.1"/>
    <property type="molecule type" value="Genomic_DNA"/>
</dbReference>
<dbReference type="AlphaFoldDB" id="A0A0F5HLG7"/>